<dbReference type="InterPro" id="IPR029039">
    <property type="entry name" value="Flavoprotein-like_sf"/>
</dbReference>
<dbReference type="GO" id="GO:0010181">
    <property type="term" value="F:FMN binding"/>
    <property type="evidence" value="ECO:0007669"/>
    <property type="project" value="InterPro"/>
</dbReference>
<dbReference type="OrthoDB" id="504689at2759"/>
<dbReference type="PANTHER" id="PTHR30546:SF23">
    <property type="entry name" value="FLAVOPROTEIN-LIKE PROTEIN YCP4-RELATED"/>
    <property type="match status" value="1"/>
</dbReference>
<evidence type="ECO:0000313" key="4">
    <source>
        <dbReference type="Proteomes" id="UP000054279"/>
    </source>
</evidence>
<organism evidence="3 4">
    <name type="scientific">Sphaerobolus stellatus (strain SS14)</name>
    <dbReference type="NCBI Taxonomy" id="990650"/>
    <lineage>
        <taxon>Eukaryota</taxon>
        <taxon>Fungi</taxon>
        <taxon>Dikarya</taxon>
        <taxon>Basidiomycota</taxon>
        <taxon>Agaricomycotina</taxon>
        <taxon>Agaricomycetes</taxon>
        <taxon>Phallomycetidae</taxon>
        <taxon>Geastrales</taxon>
        <taxon>Sphaerobolaceae</taxon>
        <taxon>Sphaerobolus</taxon>
    </lineage>
</organism>
<protein>
    <submittedName>
        <fullName evidence="3">Benzoquinone reductase</fullName>
    </submittedName>
</protein>
<evidence type="ECO:0000313" key="3">
    <source>
        <dbReference type="EMBL" id="KIJ36024.1"/>
    </source>
</evidence>
<dbReference type="Proteomes" id="UP000054279">
    <property type="component" value="Unassembled WGS sequence"/>
</dbReference>
<accession>A0A0C9UME8</accession>
<dbReference type="SUPFAM" id="SSF52218">
    <property type="entry name" value="Flavoproteins"/>
    <property type="match status" value="1"/>
</dbReference>
<dbReference type="Gene3D" id="3.40.50.360">
    <property type="match status" value="1"/>
</dbReference>
<keyword evidence="4" id="KW-1185">Reference proteome</keyword>
<dbReference type="GO" id="GO:0003955">
    <property type="term" value="F:NAD(P)H dehydrogenase (quinone) activity"/>
    <property type="evidence" value="ECO:0007669"/>
    <property type="project" value="TreeGrafter"/>
</dbReference>
<dbReference type="GO" id="GO:0016020">
    <property type="term" value="C:membrane"/>
    <property type="evidence" value="ECO:0007669"/>
    <property type="project" value="TreeGrafter"/>
</dbReference>
<evidence type="ECO:0000256" key="1">
    <source>
        <dbReference type="ARBA" id="ARBA00006961"/>
    </source>
</evidence>
<dbReference type="PANTHER" id="PTHR30546">
    <property type="entry name" value="FLAVODOXIN-RELATED PROTEIN WRBA-RELATED"/>
    <property type="match status" value="1"/>
</dbReference>
<dbReference type="EMBL" id="KN837182">
    <property type="protein sequence ID" value="KIJ36024.1"/>
    <property type="molecule type" value="Genomic_DNA"/>
</dbReference>
<gene>
    <name evidence="3" type="ORF">M422DRAFT_261571</name>
</gene>
<evidence type="ECO:0000259" key="2">
    <source>
        <dbReference type="PROSITE" id="PS50902"/>
    </source>
</evidence>
<dbReference type="HOGENOM" id="CLU_051402_5_1_1"/>
<reference evidence="3 4" key="1">
    <citation type="submission" date="2014-06" db="EMBL/GenBank/DDBJ databases">
        <title>Evolutionary Origins and Diversification of the Mycorrhizal Mutualists.</title>
        <authorList>
            <consortium name="DOE Joint Genome Institute"/>
            <consortium name="Mycorrhizal Genomics Consortium"/>
            <person name="Kohler A."/>
            <person name="Kuo A."/>
            <person name="Nagy L.G."/>
            <person name="Floudas D."/>
            <person name="Copeland A."/>
            <person name="Barry K.W."/>
            <person name="Cichocki N."/>
            <person name="Veneault-Fourrey C."/>
            <person name="LaButti K."/>
            <person name="Lindquist E.A."/>
            <person name="Lipzen A."/>
            <person name="Lundell T."/>
            <person name="Morin E."/>
            <person name="Murat C."/>
            <person name="Riley R."/>
            <person name="Ohm R."/>
            <person name="Sun H."/>
            <person name="Tunlid A."/>
            <person name="Henrissat B."/>
            <person name="Grigoriev I.V."/>
            <person name="Hibbett D.S."/>
            <person name="Martin F."/>
        </authorList>
    </citation>
    <scope>NUCLEOTIDE SEQUENCE [LARGE SCALE GENOMIC DNA]</scope>
    <source>
        <strain evidence="3 4">SS14</strain>
    </source>
</reference>
<comment type="similarity">
    <text evidence="1">Belongs to the WrbA family.</text>
</comment>
<feature type="domain" description="Flavodoxin-like" evidence="2">
    <location>
        <begin position="25"/>
        <end position="107"/>
    </location>
</feature>
<name>A0A0C9UME8_SPHS4</name>
<proteinExistence type="inferred from homology"/>
<dbReference type="InterPro" id="IPR008254">
    <property type="entry name" value="Flavodoxin/NO_synth"/>
</dbReference>
<dbReference type="PROSITE" id="PS50902">
    <property type="entry name" value="FLAVODOXIN_LIKE"/>
    <property type="match status" value="1"/>
</dbReference>
<dbReference type="AlphaFoldDB" id="A0A0C9UME8"/>
<sequence length="107" mass="11744">MEVVQDEEITESFGSEVMNEWRQEVAIIIYSIPGHITALVEAEKKGIEEARGSATIYQIPETLPQEILSKMHAPAKPDYSIINVAKLPESDAFLFGIPTITKSANGA</sequence>